<reference evidence="4" key="2">
    <citation type="submission" date="2023-06" db="EMBL/GenBank/DDBJ databases">
        <authorList>
            <person name="Swenson N.G."/>
            <person name="Wegrzyn J.L."/>
            <person name="Mcevoy S.L."/>
        </authorList>
    </citation>
    <scope>NUCLEOTIDE SEQUENCE</scope>
    <source>
        <strain evidence="4">NS2018</strain>
        <tissue evidence="4">Leaf</tissue>
    </source>
</reference>
<dbReference type="InterPro" id="IPR005162">
    <property type="entry name" value="Retrotrans_gag_dom"/>
</dbReference>
<feature type="transmembrane region" description="Helical" evidence="2">
    <location>
        <begin position="117"/>
        <end position="137"/>
    </location>
</feature>
<protein>
    <recommendedName>
        <fullName evidence="3">Retrotransposon gag domain-containing protein</fullName>
    </recommendedName>
</protein>
<feature type="compositionally biased region" description="Polar residues" evidence="1">
    <location>
        <begin position="42"/>
        <end position="53"/>
    </location>
</feature>
<keyword evidence="2" id="KW-0472">Membrane</keyword>
<sequence>MNANTETAIEISKMNKKLESLTSYIESMGFPKAGVKMLGRQEASSSDQLNDSGGFNDMNEGQEQKEVQAMGFQGQGNNPYSNANNNNNTLNPQPRNQEGGNNQGGYRQRETQGGASGVSVATVALGTGTVAGSVVILGKMKKELKRKYLADNYRQDIFLKINNFRQRDLSVAGYTAEFNNLMLKGDVAEPEEQSMACYLGGLNYEISNVVQLQPYWSLNDVCKLALKVEKQQKEMRSRGSKYGSREGFTNKGGTSSSKPTAATKTNTKVSTSKGEGVVSKQQQQSSYSNTNSRRCFKCQGLRHITSKCPNHKIISLVEEDSDEDDIAANLKEDEYVNEDVVEDVTYGDKGASLVIQRSLSVVREEEEEYWG</sequence>
<gene>
    <name evidence="4" type="ORF">LWI29_028221</name>
</gene>
<feature type="region of interest" description="Disordered" evidence="1">
    <location>
        <begin position="38"/>
        <end position="59"/>
    </location>
</feature>
<dbReference type="EMBL" id="JAUESC010000388">
    <property type="protein sequence ID" value="KAK0572232.1"/>
    <property type="molecule type" value="Genomic_DNA"/>
</dbReference>
<evidence type="ECO:0000259" key="3">
    <source>
        <dbReference type="Pfam" id="PF03732"/>
    </source>
</evidence>
<feature type="region of interest" description="Disordered" evidence="1">
    <location>
        <begin position="234"/>
        <end position="286"/>
    </location>
</feature>
<evidence type="ECO:0000313" key="4">
    <source>
        <dbReference type="EMBL" id="KAK0572232.1"/>
    </source>
</evidence>
<feature type="region of interest" description="Disordered" evidence="1">
    <location>
        <begin position="72"/>
        <end position="113"/>
    </location>
</feature>
<dbReference type="AlphaFoldDB" id="A0AA39VAW3"/>
<keyword evidence="2" id="KW-0812">Transmembrane</keyword>
<dbReference type="PANTHER" id="PTHR35046:SF21">
    <property type="entry name" value="RETROTRANSPOSON GAG DOMAIN-CONTAINING PROTEIN-RELATED"/>
    <property type="match status" value="1"/>
</dbReference>
<dbReference type="PANTHER" id="PTHR35046">
    <property type="entry name" value="ZINC KNUCKLE (CCHC-TYPE) FAMILY PROTEIN"/>
    <property type="match status" value="1"/>
</dbReference>
<dbReference type="Pfam" id="PF03732">
    <property type="entry name" value="Retrotrans_gag"/>
    <property type="match status" value="1"/>
</dbReference>
<organism evidence="4 5">
    <name type="scientific">Acer saccharum</name>
    <name type="common">Sugar maple</name>
    <dbReference type="NCBI Taxonomy" id="4024"/>
    <lineage>
        <taxon>Eukaryota</taxon>
        <taxon>Viridiplantae</taxon>
        <taxon>Streptophyta</taxon>
        <taxon>Embryophyta</taxon>
        <taxon>Tracheophyta</taxon>
        <taxon>Spermatophyta</taxon>
        <taxon>Magnoliopsida</taxon>
        <taxon>eudicotyledons</taxon>
        <taxon>Gunneridae</taxon>
        <taxon>Pentapetalae</taxon>
        <taxon>rosids</taxon>
        <taxon>malvids</taxon>
        <taxon>Sapindales</taxon>
        <taxon>Sapindaceae</taxon>
        <taxon>Hippocastanoideae</taxon>
        <taxon>Acereae</taxon>
        <taxon>Acer</taxon>
    </lineage>
</organism>
<feature type="compositionally biased region" description="Low complexity" evidence="1">
    <location>
        <begin position="77"/>
        <end position="96"/>
    </location>
</feature>
<dbReference type="Proteomes" id="UP001168877">
    <property type="component" value="Unassembled WGS sequence"/>
</dbReference>
<comment type="caution">
    <text evidence="4">The sequence shown here is derived from an EMBL/GenBank/DDBJ whole genome shotgun (WGS) entry which is preliminary data.</text>
</comment>
<feature type="domain" description="Retrotransposon gag" evidence="3">
    <location>
        <begin position="139"/>
        <end position="203"/>
    </location>
</feature>
<evidence type="ECO:0000313" key="5">
    <source>
        <dbReference type="Proteomes" id="UP001168877"/>
    </source>
</evidence>
<evidence type="ECO:0000256" key="2">
    <source>
        <dbReference type="SAM" id="Phobius"/>
    </source>
</evidence>
<feature type="compositionally biased region" description="Low complexity" evidence="1">
    <location>
        <begin position="254"/>
        <end position="268"/>
    </location>
</feature>
<reference evidence="4" key="1">
    <citation type="journal article" date="2022" name="Plant J.">
        <title>Strategies of tolerance reflected in two North American maple genomes.</title>
        <authorList>
            <person name="McEvoy S.L."/>
            <person name="Sezen U.U."/>
            <person name="Trouern-Trend A."/>
            <person name="McMahon S.M."/>
            <person name="Schaberg P.G."/>
            <person name="Yang J."/>
            <person name="Wegrzyn J.L."/>
            <person name="Swenson N.G."/>
        </authorList>
    </citation>
    <scope>NUCLEOTIDE SEQUENCE</scope>
    <source>
        <strain evidence="4">NS2018</strain>
    </source>
</reference>
<proteinExistence type="predicted"/>
<evidence type="ECO:0000256" key="1">
    <source>
        <dbReference type="SAM" id="MobiDB-lite"/>
    </source>
</evidence>
<keyword evidence="5" id="KW-1185">Reference proteome</keyword>
<accession>A0AA39VAW3</accession>
<keyword evidence="2" id="KW-1133">Transmembrane helix</keyword>
<name>A0AA39VAW3_ACESA</name>